<feature type="compositionally biased region" description="Basic and acidic residues" evidence="4">
    <location>
        <begin position="237"/>
        <end position="246"/>
    </location>
</feature>
<accession>A0A8C6U326</accession>
<evidence type="ECO:0000256" key="2">
    <source>
        <dbReference type="ARBA" id="ARBA00023186"/>
    </source>
</evidence>
<feature type="compositionally biased region" description="Basic and acidic residues" evidence="4">
    <location>
        <begin position="220"/>
        <end position="229"/>
    </location>
</feature>
<feature type="compositionally biased region" description="Basic and acidic residues" evidence="4">
    <location>
        <begin position="256"/>
        <end position="275"/>
    </location>
</feature>
<feature type="compositionally biased region" description="Basic and acidic residues" evidence="4">
    <location>
        <begin position="140"/>
        <end position="151"/>
    </location>
</feature>
<dbReference type="Ensembl" id="ENSNMLT00000033815.1">
    <property type="protein sequence ID" value="ENSNMLP00000030327.1"/>
    <property type="gene ID" value="ENSNMLG00000019127.1"/>
</dbReference>
<feature type="compositionally biased region" description="Basic residues" evidence="4">
    <location>
        <begin position="152"/>
        <end position="164"/>
    </location>
</feature>
<dbReference type="InterPro" id="IPR037647">
    <property type="entry name" value="HIRIP3"/>
</dbReference>
<organism evidence="6 7">
    <name type="scientific">Neogobius melanostomus</name>
    <name type="common">round goby</name>
    <dbReference type="NCBI Taxonomy" id="47308"/>
    <lineage>
        <taxon>Eukaryota</taxon>
        <taxon>Metazoa</taxon>
        <taxon>Chordata</taxon>
        <taxon>Craniata</taxon>
        <taxon>Vertebrata</taxon>
        <taxon>Euteleostomi</taxon>
        <taxon>Actinopterygii</taxon>
        <taxon>Neopterygii</taxon>
        <taxon>Teleostei</taxon>
        <taxon>Neoteleostei</taxon>
        <taxon>Acanthomorphata</taxon>
        <taxon>Gobiaria</taxon>
        <taxon>Gobiiformes</taxon>
        <taxon>Gobioidei</taxon>
        <taxon>Gobiidae</taxon>
        <taxon>Benthophilinae</taxon>
        <taxon>Neogobiini</taxon>
        <taxon>Neogobius</taxon>
    </lineage>
</organism>
<dbReference type="SMART" id="SM01082">
    <property type="entry name" value="CHZ"/>
    <property type="match status" value="1"/>
</dbReference>
<sequence length="456" mass="51882">TKMTESENIRKFVCSQLSNEPDLSTLTIGVLKRRYLAHIGSDSLSSEAKQLMKEAVTEELAKMQVNEIDDEKAKKLSVKQTQKKKRVVSSDDSNDEGQTGSAKKEAGKKSGGNKQKMSNHLKKKPDKTKKKGGSDAQKSSSDESDHEEQNGHRNKKTAKMRQKSKVSEKHTASEDSDEQMEEETEPAKKMSVSGKVSSDDSEREEKHSSDSENSNVQSKEITKDEKDEGSSEESDDVEAKDKKETPQNDSEDDSDQSDKKDERNEKAATSDDSEKGMYMNNMMNCKATSLILDGKMAREEEQRRPEKSLACIEPIKMLLWPQQRIKMFVQLKPFQEEHKSVVRLKRYIALCGVRRNYKKMLEGCHTIRSIVERLTKELEDLGLQGNPTIEKCKKIRKKREKAQEVAELDTSNIITGRPRRRTTLPWHDDQQKSHKGQRKTDWNNLQGIISDDGESD</sequence>
<proteinExistence type="predicted"/>
<feature type="compositionally biased region" description="Basic residues" evidence="4">
    <location>
        <begin position="117"/>
        <end position="131"/>
    </location>
</feature>
<reference evidence="6" key="2">
    <citation type="submission" date="2025-09" db="UniProtKB">
        <authorList>
            <consortium name="Ensembl"/>
        </authorList>
    </citation>
    <scope>IDENTIFICATION</scope>
</reference>
<protein>
    <submittedName>
        <fullName evidence="6">HIRA interacting protein 3</fullName>
    </submittedName>
</protein>
<feature type="compositionally biased region" description="Basic residues" evidence="4">
    <location>
        <begin position="75"/>
        <end position="87"/>
    </location>
</feature>
<dbReference type="GO" id="GO:0005634">
    <property type="term" value="C:nucleus"/>
    <property type="evidence" value="ECO:0007669"/>
    <property type="project" value="UniProtKB-SubCell"/>
</dbReference>
<evidence type="ECO:0000256" key="3">
    <source>
        <dbReference type="ARBA" id="ARBA00023242"/>
    </source>
</evidence>
<evidence type="ECO:0000259" key="5">
    <source>
        <dbReference type="SMART" id="SM01082"/>
    </source>
</evidence>
<dbReference type="PANTHER" id="PTHR15410:SF2">
    <property type="entry name" value="HIRA-INTERACTING PROTEIN 3"/>
    <property type="match status" value="1"/>
</dbReference>
<comment type="subcellular location">
    <subcellularLocation>
        <location evidence="1">Nucleus</location>
    </subcellularLocation>
</comment>
<dbReference type="Proteomes" id="UP000694523">
    <property type="component" value="Unplaced"/>
</dbReference>
<evidence type="ECO:0000256" key="1">
    <source>
        <dbReference type="ARBA" id="ARBA00004123"/>
    </source>
</evidence>
<feature type="compositionally biased region" description="Acidic residues" evidence="4">
    <location>
        <begin position="174"/>
        <end position="184"/>
    </location>
</feature>
<dbReference type="PANTHER" id="PTHR15410">
    <property type="entry name" value="HIRA-INTERACTING PROTEIN 3"/>
    <property type="match status" value="1"/>
</dbReference>
<keyword evidence="7" id="KW-1185">Reference proteome</keyword>
<feature type="compositionally biased region" description="Basic and acidic residues" evidence="4">
    <location>
        <begin position="197"/>
        <end position="210"/>
    </location>
</feature>
<name>A0A8C6U326_9GOBI</name>
<keyword evidence="2" id="KW-0143">Chaperone</keyword>
<reference evidence="6" key="1">
    <citation type="submission" date="2025-08" db="UniProtKB">
        <authorList>
            <consortium name="Ensembl"/>
        </authorList>
    </citation>
    <scope>IDENTIFICATION</scope>
</reference>
<keyword evidence="3" id="KW-0539">Nucleus</keyword>
<dbReference type="AlphaFoldDB" id="A0A8C6U326"/>
<evidence type="ECO:0000313" key="6">
    <source>
        <dbReference type="Ensembl" id="ENSNMLP00000030327.1"/>
    </source>
</evidence>
<feature type="region of interest" description="Disordered" evidence="4">
    <location>
        <begin position="407"/>
        <end position="456"/>
    </location>
</feature>
<feature type="domain" description="Histone chaperone" evidence="5">
    <location>
        <begin position="399"/>
        <end position="431"/>
    </location>
</feature>
<feature type="region of interest" description="Disordered" evidence="4">
    <location>
        <begin position="68"/>
        <end position="277"/>
    </location>
</feature>
<evidence type="ECO:0000256" key="4">
    <source>
        <dbReference type="SAM" id="MobiDB-lite"/>
    </source>
</evidence>
<evidence type="ECO:0000313" key="7">
    <source>
        <dbReference type="Proteomes" id="UP000694523"/>
    </source>
</evidence>
<dbReference type="InterPro" id="IPR019098">
    <property type="entry name" value="Histone_chaperone_domain_CHZ"/>
</dbReference>